<proteinExistence type="predicted"/>
<dbReference type="InParanoid" id="A0A067QKN0"/>
<dbReference type="EMBL" id="KK853224">
    <property type="protein sequence ID" value="KDR09695.1"/>
    <property type="molecule type" value="Genomic_DNA"/>
</dbReference>
<evidence type="ECO:0000313" key="3">
    <source>
        <dbReference type="Proteomes" id="UP000027135"/>
    </source>
</evidence>
<accession>A0A067QKN0</accession>
<dbReference type="AlphaFoldDB" id="A0A067QKN0"/>
<gene>
    <name evidence="2" type="ORF">L798_15625</name>
</gene>
<evidence type="ECO:0000256" key="1">
    <source>
        <dbReference type="SAM" id="MobiDB-lite"/>
    </source>
</evidence>
<dbReference type="Proteomes" id="UP000027135">
    <property type="component" value="Unassembled WGS sequence"/>
</dbReference>
<evidence type="ECO:0000313" key="2">
    <source>
        <dbReference type="EMBL" id="KDR09695.1"/>
    </source>
</evidence>
<organism evidence="2 3">
    <name type="scientific">Zootermopsis nevadensis</name>
    <name type="common">Dampwood termite</name>
    <dbReference type="NCBI Taxonomy" id="136037"/>
    <lineage>
        <taxon>Eukaryota</taxon>
        <taxon>Metazoa</taxon>
        <taxon>Ecdysozoa</taxon>
        <taxon>Arthropoda</taxon>
        <taxon>Hexapoda</taxon>
        <taxon>Insecta</taxon>
        <taxon>Pterygota</taxon>
        <taxon>Neoptera</taxon>
        <taxon>Polyneoptera</taxon>
        <taxon>Dictyoptera</taxon>
        <taxon>Blattodea</taxon>
        <taxon>Blattoidea</taxon>
        <taxon>Termitoidae</taxon>
        <taxon>Termopsidae</taxon>
        <taxon>Zootermopsis</taxon>
    </lineage>
</organism>
<keyword evidence="3" id="KW-1185">Reference proteome</keyword>
<name>A0A067QKN0_ZOONE</name>
<protein>
    <submittedName>
        <fullName evidence="2">Uncharacterized protein</fullName>
    </submittedName>
</protein>
<reference evidence="2 3" key="1">
    <citation type="journal article" date="2014" name="Nat. Commun.">
        <title>Molecular traces of alternative social organization in a termite genome.</title>
        <authorList>
            <person name="Terrapon N."/>
            <person name="Li C."/>
            <person name="Robertson H.M."/>
            <person name="Ji L."/>
            <person name="Meng X."/>
            <person name="Booth W."/>
            <person name="Chen Z."/>
            <person name="Childers C.P."/>
            <person name="Glastad K.M."/>
            <person name="Gokhale K."/>
            <person name="Gowin J."/>
            <person name="Gronenberg W."/>
            <person name="Hermansen R.A."/>
            <person name="Hu H."/>
            <person name="Hunt B.G."/>
            <person name="Huylmans A.K."/>
            <person name="Khalil S.M."/>
            <person name="Mitchell R.D."/>
            <person name="Munoz-Torres M.C."/>
            <person name="Mustard J.A."/>
            <person name="Pan H."/>
            <person name="Reese J.T."/>
            <person name="Scharf M.E."/>
            <person name="Sun F."/>
            <person name="Vogel H."/>
            <person name="Xiao J."/>
            <person name="Yang W."/>
            <person name="Yang Z."/>
            <person name="Yang Z."/>
            <person name="Zhou J."/>
            <person name="Zhu J."/>
            <person name="Brent C.S."/>
            <person name="Elsik C.G."/>
            <person name="Goodisman M.A."/>
            <person name="Liberles D.A."/>
            <person name="Roe R.M."/>
            <person name="Vargo E.L."/>
            <person name="Vilcinskas A."/>
            <person name="Wang J."/>
            <person name="Bornberg-Bauer E."/>
            <person name="Korb J."/>
            <person name="Zhang G."/>
            <person name="Liebig J."/>
        </authorList>
    </citation>
    <scope>NUCLEOTIDE SEQUENCE [LARGE SCALE GENOMIC DNA]</scope>
    <source>
        <tissue evidence="2">Whole organism</tissue>
    </source>
</reference>
<feature type="compositionally biased region" description="Basic and acidic residues" evidence="1">
    <location>
        <begin position="40"/>
        <end position="53"/>
    </location>
</feature>
<sequence length="88" mass="10054">MSRMDFDCVGGRPSRARVRSYFTREGDGDKTVITMNPNNDSRRRYSDSEEKSTRQHIPPGLEEISNLVRMHSCVLGQSAPCLSTHMYM</sequence>
<feature type="region of interest" description="Disordered" evidence="1">
    <location>
        <begin position="28"/>
        <end position="56"/>
    </location>
</feature>